<protein>
    <submittedName>
        <fullName evidence="1">Uncharacterized protein</fullName>
    </submittedName>
</protein>
<dbReference type="EMBL" id="JPME01000002">
    <property type="protein sequence ID" value="KEZ91692.1"/>
    <property type="molecule type" value="Genomic_DNA"/>
</dbReference>
<proteinExistence type="predicted"/>
<dbReference type="RefSeq" id="WP_038277019.1">
    <property type="nucleotide sequence ID" value="NZ_JPME01000002.1"/>
</dbReference>
<dbReference type="STRING" id="29354.IO98_00480"/>
<comment type="caution">
    <text evidence="1">The sequence shown here is derived from an EMBL/GenBank/DDBJ whole genome shotgun (WGS) entry which is preliminary data.</text>
</comment>
<accession>A0A084JRV8</accession>
<keyword evidence="2" id="KW-1185">Reference proteome</keyword>
<name>A0A084JRV8_9FIRM</name>
<sequence>MAGKTRTWLMGNYHLAGRVFFVSLIGGNCRLGCGNEHGKADGKINLIHEEEKDGTRGIG</sequence>
<evidence type="ECO:0000313" key="1">
    <source>
        <dbReference type="EMBL" id="KEZ91692.1"/>
    </source>
</evidence>
<dbReference type="AlphaFoldDB" id="A0A084JRV8"/>
<evidence type="ECO:0000313" key="2">
    <source>
        <dbReference type="Proteomes" id="UP000028525"/>
    </source>
</evidence>
<gene>
    <name evidence="1" type="ORF">IO98_00480</name>
</gene>
<dbReference type="Proteomes" id="UP000028525">
    <property type="component" value="Unassembled WGS sequence"/>
</dbReference>
<organism evidence="1 2">
    <name type="scientific">Lacrimispora celerecrescens</name>
    <dbReference type="NCBI Taxonomy" id="29354"/>
    <lineage>
        <taxon>Bacteria</taxon>
        <taxon>Bacillati</taxon>
        <taxon>Bacillota</taxon>
        <taxon>Clostridia</taxon>
        <taxon>Lachnospirales</taxon>
        <taxon>Lachnospiraceae</taxon>
        <taxon>Lacrimispora</taxon>
    </lineage>
</organism>
<reference evidence="1 2" key="1">
    <citation type="submission" date="2014-07" db="EMBL/GenBank/DDBJ databases">
        <title>Draft genome of Clostridium celerecrescens 152B isolated from sediments associated with methane hydrate from Krishna Godavari basin.</title>
        <authorList>
            <person name="Honkalas V.S."/>
            <person name="Dabir A.P."/>
            <person name="Arora P."/>
            <person name="Dhakephalkar P.K."/>
        </authorList>
    </citation>
    <scope>NUCLEOTIDE SEQUENCE [LARGE SCALE GENOMIC DNA]</scope>
    <source>
        <strain evidence="1 2">152B</strain>
    </source>
</reference>